<protein>
    <submittedName>
        <fullName evidence="1">Uncharacterized protein</fullName>
    </submittedName>
</protein>
<gene>
    <name evidence="1" type="ORF">SAMEA104719789_01303</name>
</gene>
<keyword evidence="2" id="KW-1185">Reference proteome</keyword>
<reference evidence="1 2" key="1">
    <citation type="submission" date="2018-09" db="EMBL/GenBank/DDBJ databases">
        <authorList>
            <consortium name="Pathogen Informatics"/>
        </authorList>
    </citation>
    <scope>NUCLEOTIDE SEQUENCE [LARGE SCALE GENOMIC DNA]</scope>
    <source>
        <strain evidence="1 2">OH-22767</strain>
    </source>
</reference>
<accession>A0A383U2J8</accession>
<sequence>MIISSLNLPNYTRLTYFGFVNIMSKLMPLSVNLELENIKNIINQIDGETYKT</sequence>
<proteinExistence type="predicted"/>
<name>A0A383U2J8_9FLAO</name>
<dbReference type="AlphaFoldDB" id="A0A383U2J8"/>
<organism evidence="1 2">
    <name type="scientific">Candidatus Ornithobacterium hominis</name>
    <dbReference type="NCBI Taxonomy" id="2497989"/>
    <lineage>
        <taxon>Bacteria</taxon>
        <taxon>Pseudomonadati</taxon>
        <taxon>Bacteroidota</taxon>
        <taxon>Flavobacteriia</taxon>
        <taxon>Flavobacteriales</taxon>
        <taxon>Weeksellaceae</taxon>
        <taxon>Ornithobacterium</taxon>
    </lineage>
</organism>
<dbReference type="Proteomes" id="UP000262142">
    <property type="component" value="Unassembled WGS sequence"/>
</dbReference>
<dbReference type="EMBL" id="UNSC01000006">
    <property type="protein sequence ID" value="SZD73496.1"/>
    <property type="molecule type" value="Genomic_DNA"/>
</dbReference>
<evidence type="ECO:0000313" key="1">
    <source>
        <dbReference type="EMBL" id="SZD73496.1"/>
    </source>
</evidence>
<evidence type="ECO:0000313" key="2">
    <source>
        <dbReference type="Proteomes" id="UP000262142"/>
    </source>
</evidence>